<accession>W2PNG3</accession>
<sequence length="95" mass="10556">MQRFAVWFGAPAIACLGFRTHVIISRKAPEEPRQDQEEEGRLVKIEKTLARREGLLQAIAANVGVEIDDDDLAPVPPSESEEQATRPSESMEQPT</sequence>
<evidence type="ECO:0000256" key="1">
    <source>
        <dbReference type="SAM" id="MobiDB-lite"/>
    </source>
</evidence>
<evidence type="ECO:0000313" key="2">
    <source>
        <dbReference type="EMBL" id="ETN02538.1"/>
    </source>
</evidence>
<dbReference type="VEuPathDB" id="FungiDB:PPTG_16485"/>
<dbReference type="EMBL" id="KI669617">
    <property type="protein sequence ID" value="ETN02538.1"/>
    <property type="molecule type" value="Genomic_DNA"/>
</dbReference>
<reference evidence="2 3" key="2">
    <citation type="submission" date="2013-11" db="EMBL/GenBank/DDBJ databases">
        <title>The Genome Sequence of Phytophthora parasitica INRA-310.</title>
        <authorList>
            <consortium name="The Broad Institute Genomics Platform"/>
            <person name="Russ C."/>
            <person name="Tyler B."/>
            <person name="Panabieres F."/>
            <person name="Shan W."/>
            <person name="Tripathy S."/>
            <person name="Grunwald N."/>
            <person name="Machado M."/>
            <person name="Johnson C.S."/>
            <person name="Arredondo F."/>
            <person name="Hong C."/>
            <person name="Coffey M."/>
            <person name="Young S.K."/>
            <person name="Zeng Q."/>
            <person name="Gargeya S."/>
            <person name="Fitzgerald M."/>
            <person name="Abouelleil A."/>
            <person name="Alvarado L."/>
            <person name="Chapman S.B."/>
            <person name="Gainer-Dewar J."/>
            <person name="Goldberg J."/>
            <person name="Griggs A."/>
            <person name="Gujja S."/>
            <person name="Hansen M."/>
            <person name="Howarth C."/>
            <person name="Imamovic A."/>
            <person name="Ireland A."/>
            <person name="Larimer J."/>
            <person name="McCowan C."/>
            <person name="Murphy C."/>
            <person name="Pearson M."/>
            <person name="Poon T.W."/>
            <person name="Priest M."/>
            <person name="Roberts A."/>
            <person name="Saif S."/>
            <person name="Shea T."/>
            <person name="Sykes S."/>
            <person name="Wortman J."/>
            <person name="Nusbaum C."/>
            <person name="Birren B."/>
        </authorList>
    </citation>
    <scope>NUCLEOTIDE SEQUENCE [LARGE SCALE GENOMIC DNA]</scope>
    <source>
        <strain evidence="2 3">INRA-310</strain>
    </source>
</reference>
<feature type="region of interest" description="Disordered" evidence="1">
    <location>
        <begin position="66"/>
        <end position="95"/>
    </location>
</feature>
<dbReference type="RefSeq" id="XP_008912272.1">
    <property type="nucleotide sequence ID" value="XM_008914024.1"/>
</dbReference>
<dbReference type="AlphaFoldDB" id="W2PNG3"/>
<protein>
    <submittedName>
        <fullName evidence="2">Uncharacterized protein</fullName>
    </submittedName>
</protein>
<name>W2PNG3_PHYN3</name>
<dbReference type="Proteomes" id="UP000018817">
    <property type="component" value="Unassembled WGS sequence"/>
</dbReference>
<dbReference type="OMA" id="FRTHVII"/>
<evidence type="ECO:0000313" key="3">
    <source>
        <dbReference type="Proteomes" id="UP000018817"/>
    </source>
</evidence>
<proteinExistence type="predicted"/>
<reference evidence="3" key="1">
    <citation type="submission" date="2011-12" db="EMBL/GenBank/DDBJ databases">
        <authorList>
            <consortium name="The Broad Institute Genome Sequencing Platform"/>
            <person name="Russ C."/>
            <person name="Tyler B."/>
            <person name="Panabieres F."/>
            <person name="Shan W."/>
            <person name="Tripathy S."/>
            <person name="Grunwald N."/>
            <person name="Machado M."/>
            <person name="Young S.K."/>
            <person name="Zeng Q."/>
            <person name="Gargeya S."/>
            <person name="Fitzgerald M."/>
            <person name="Haas B."/>
            <person name="Abouelleil A."/>
            <person name="Alvarado L."/>
            <person name="Arachchi H.M."/>
            <person name="Berlin A."/>
            <person name="Chapman S.B."/>
            <person name="Gearin G."/>
            <person name="Goldberg J."/>
            <person name="Griggs A."/>
            <person name="Gujja S."/>
            <person name="Hansen M."/>
            <person name="Heiman D."/>
            <person name="Howarth C."/>
            <person name="Larimer J."/>
            <person name="Lui A."/>
            <person name="MacDonald P.J.P."/>
            <person name="McCowen C."/>
            <person name="Montmayeur A."/>
            <person name="Murphy C."/>
            <person name="Neiman D."/>
            <person name="Pearson M."/>
            <person name="Priest M."/>
            <person name="Roberts A."/>
            <person name="Saif S."/>
            <person name="Shea T."/>
            <person name="Sisk P."/>
            <person name="Stolte C."/>
            <person name="Sykes S."/>
            <person name="Wortman J."/>
            <person name="Nusbaum C."/>
            <person name="Birren B."/>
        </authorList>
    </citation>
    <scope>NUCLEOTIDE SEQUENCE [LARGE SCALE GENOMIC DNA]</scope>
    <source>
        <strain evidence="3">INRA-310</strain>
    </source>
</reference>
<dbReference type="GeneID" id="20185566"/>
<feature type="compositionally biased region" description="Polar residues" evidence="1">
    <location>
        <begin position="85"/>
        <end position="95"/>
    </location>
</feature>
<gene>
    <name evidence="2" type="ORF">PPTG_16485</name>
</gene>
<organism evidence="2 3">
    <name type="scientific">Phytophthora nicotianae (strain INRA-310)</name>
    <name type="common">Phytophthora parasitica</name>
    <dbReference type="NCBI Taxonomy" id="761204"/>
    <lineage>
        <taxon>Eukaryota</taxon>
        <taxon>Sar</taxon>
        <taxon>Stramenopiles</taxon>
        <taxon>Oomycota</taxon>
        <taxon>Peronosporomycetes</taxon>
        <taxon>Peronosporales</taxon>
        <taxon>Peronosporaceae</taxon>
        <taxon>Phytophthora</taxon>
    </lineage>
</organism>